<evidence type="ECO:0000313" key="2">
    <source>
        <dbReference type="Proteomes" id="UP000241803"/>
    </source>
</evidence>
<dbReference type="AlphaFoldDB" id="A0A2T3L8L7"/>
<reference evidence="1 2" key="1">
    <citation type="submission" date="2018-03" db="EMBL/GenBank/DDBJ databases">
        <title>Whole genome sequencing of Histamine producing bacteria.</title>
        <authorList>
            <person name="Butler K."/>
        </authorList>
    </citation>
    <scope>NUCLEOTIDE SEQUENCE [LARGE SCALE GENOMIC DNA]</scope>
    <source>
        <strain evidence="1 2">ATCC 19614</strain>
    </source>
</reference>
<proteinExistence type="predicted"/>
<sequence length="71" mass="8173">MITLTRKGINVPDKEAGTKWDKKELEVMHPLVRFRLAKVSQITERAKRKTCPQLCAQITHPMNINSCILEL</sequence>
<dbReference type="Proteomes" id="UP000241803">
    <property type="component" value="Unassembled WGS sequence"/>
</dbReference>
<comment type="caution">
    <text evidence="1">The sequence shown here is derived from an EMBL/GenBank/DDBJ whole genome shotgun (WGS) entry which is preliminary data.</text>
</comment>
<dbReference type="EMBL" id="PYOC01000003">
    <property type="protein sequence ID" value="PSV47329.1"/>
    <property type="molecule type" value="Genomic_DNA"/>
</dbReference>
<protein>
    <submittedName>
        <fullName evidence="1">Uncharacterized protein</fullName>
    </submittedName>
</protein>
<accession>A0A2T3L8L7</accession>
<name>A0A2T3L8L7_9GAMM</name>
<organism evidence="1 2">
    <name type="scientific">Photobacterium indicum</name>
    <dbReference type="NCBI Taxonomy" id="81447"/>
    <lineage>
        <taxon>Bacteria</taxon>
        <taxon>Pseudomonadati</taxon>
        <taxon>Pseudomonadota</taxon>
        <taxon>Gammaproteobacteria</taxon>
        <taxon>Vibrionales</taxon>
        <taxon>Vibrionaceae</taxon>
        <taxon>Photobacterium</taxon>
    </lineage>
</organism>
<keyword evidence="2" id="KW-1185">Reference proteome</keyword>
<evidence type="ECO:0000313" key="1">
    <source>
        <dbReference type="EMBL" id="PSV47329.1"/>
    </source>
</evidence>
<gene>
    <name evidence="1" type="ORF">C9J47_10645</name>
</gene>